<name>A0A448USK4_9MICC</name>
<protein>
    <submittedName>
        <fullName evidence="1">Uncharacterized protein</fullName>
    </submittedName>
</protein>
<dbReference type="Proteomes" id="UP000270988">
    <property type="component" value="Chromosome"/>
</dbReference>
<evidence type="ECO:0000313" key="1">
    <source>
        <dbReference type="EMBL" id="VEJ28859.1"/>
    </source>
</evidence>
<evidence type="ECO:0000313" key="2">
    <source>
        <dbReference type="Proteomes" id="UP000270988"/>
    </source>
</evidence>
<proteinExistence type="predicted"/>
<sequence>MAYRQAGSSKKFIAPLFLAEDRYWEDYMRPYLEKEGWCVVEVDCAGVQGTRDFGYRLMEAIRLDWENEISGEFDSYWAEELATEIDWLDMRQGLFVYLKHFEDVLKMADYLGGVTVMRTM</sequence>
<dbReference type="AlphaFoldDB" id="A0A448USK4"/>
<gene>
    <name evidence="1" type="ORF">NCTC10918_00097</name>
</gene>
<accession>A0A448USK4</accession>
<organism evidence="1 2">
    <name type="scientific">Rothia dentocariosa</name>
    <dbReference type="NCBI Taxonomy" id="2047"/>
    <lineage>
        <taxon>Bacteria</taxon>
        <taxon>Bacillati</taxon>
        <taxon>Actinomycetota</taxon>
        <taxon>Actinomycetes</taxon>
        <taxon>Micrococcales</taxon>
        <taxon>Micrococcaceae</taxon>
        <taxon>Rothia</taxon>
    </lineage>
</organism>
<reference evidence="1 2" key="1">
    <citation type="submission" date="2018-12" db="EMBL/GenBank/DDBJ databases">
        <authorList>
            <consortium name="Pathogen Informatics"/>
        </authorList>
    </citation>
    <scope>NUCLEOTIDE SEQUENCE [LARGE SCALE GENOMIC DNA]</scope>
    <source>
        <strain evidence="1 2">NCTC10918</strain>
    </source>
</reference>
<dbReference type="EMBL" id="LR134521">
    <property type="protein sequence ID" value="VEJ28859.1"/>
    <property type="molecule type" value="Genomic_DNA"/>
</dbReference>